<comment type="caution">
    <text evidence="2">The sequence shown here is derived from an EMBL/GenBank/DDBJ whole genome shotgun (WGS) entry which is preliminary data.</text>
</comment>
<evidence type="ECO:0000256" key="1">
    <source>
        <dbReference type="SAM" id="MobiDB-lite"/>
    </source>
</evidence>
<feature type="compositionally biased region" description="Basic and acidic residues" evidence="1">
    <location>
        <begin position="39"/>
        <end position="50"/>
    </location>
</feature>
<proteinExistence type="predicted"/>
<protein>
    <submittedName>
        <fullName evidence="2">Uncharacterized protein</fullName>
    </submittedName>
</protein>
<accession>A0AAV4WZK8</accession>
<keyword evidence="3" id="KW-1185">Reference proteome</keyword>
<organism evidence="2 3">
    <name type="scientific">Caerostris extrusa</name>
    <name type="common">Bark spider</name>
    <name type="synonym">Caerostris bankana</name>
    <dbReference type="NCBI Taxonomy" id="172846"/>
    <lineage>
        <taxon>Eukaryota</taxon>
        <taxon>Metazoa</taxon>
        <taxon>Ecdysozoa</taxon>
        <taxon>Arthropoda</taxon>
        <taxon>Chelicerata</taxon>
        <taxon>Arachnida</taxon>
        <taxon>Araneae</taxon>
        <taxon>Araneomorphae</taxon>
        <taxon>Entelegynae</taxon>
        <taxon>Araneoidea</taxon>
        <taxon>Araneidae</taxon>
        <taxon>Caerostris</taxon>
    </lineage>
</organism>
<feature type="region of interest" description="Disordered" evidence="1">
    <location>
        <begin position="39"/>
        <end position="64"/>
    </location>
</feature>
<dbReference type="Proteomes" id="UP001054945">
    <property type="component" value="Unassembled WGS sequence"/>
</dbReference>
<evidence type="ECO:0000313" key="3">
    <source>
        <dbReference type="Proteomes" id="UP001054945"/>
    </source>
</evidence>
<name>A0AAV4WZK8_CAEEX</name>
<sequence>MSVLITKSILLVVKRHCYFVNDSPLLKTDYSKKACEEIGPDEKMDSDDMNHISVQDDGLPNNPPKYTTFEPDLTSTVFNARSTSTSVISLPPKLIFTLLIIMLHKWSH</sequence>
<dbReference type="AlphaFoldDB" id="A0AAV4WZK8"/>
<evidence type="ECO:0000313" key="2">
    <source>
        <dbReference type="EMBL" id="GIY87793.1"/>
    </source>
</evidence>
<gene>
    <name evidence="2" type="ORF">CEXT_390011</name>
</gene>
<dbReference type="EMBL" id="BPLR01016976">
    <property type="protein sequence ID" value="GIY87793.1"/>
    <property type="molecule type" value="Genomic_DNA"/>
</dbReference>
<reference evidence="2 3" key="1">
    <citation type="submission" date="2021-06" db="EMBL/GenBank/DDBJ databases">
        <title>Caerostris extrusa draft genome.</title>
        <authorList>
            <person name="Kono N."/>
            <person name="Arakawa K."/>
        </authorList>
    </citation>
    <scope>NUCLEOTIDE SEQUENCE [LARGE SCALE GENOMIC DNA]</scope>
</reference>